<gene>
    <name evidence="2" type="ORF">WH298_05445</name>
</gene>
<feature type="domain" description="Bacterial Ig-like" evidence="1">
    <location>
        <begin position="32"/>
        <end position="98"/>
    </location>
</feature>
<reference evidence="2 3" key="1">
    <citation type="submission" date="2023-12" db="EMBL/GenBank/DDBJ databases">
        <title>Gut-associated functions are favored during microbiome assembly across C. elegans life.</title>
        <authorList>
            <person name="Zimmermann J."/>
        </authorList>
    </citation>
    <scope>NUCLEOTIDE SEQUENCE [LARGE SCALE GENOMIC DNA]</scope>
    <source>
        <strain evidence="2 3">BIGb0393</strain>
    </source>
</reference>
<evidence type="ECO:0000259" key="1">
    <source>
        <dbReference type="Pfam" id="PF19077"/>
    </source>
</evidence>
<feature type="domain" description="Bacterial Ig-like" evidence="1">
    <location>
        <begin position="327"/>
        <end position="404"/>
    </location>
</feature>
<sequence>MKINKLFDPIETFVAEFATGKIAFESQEDARDPDEAGVVVHIIINDQHFSTVIEEDGNWHWTAPEDLPDGTYNAVMYNVDKGGLQSEDYTPLSIVVDTKPPVAPTLLNLFDDVGETGSFDKGGITDDTRPTLTGVAQKGTTVYLLDEAGNKLGSAVADKESGIWTIEPSADLKEGANSLRLRSDEMFANKLREGVISDAFVINVEGGTPQPVTVEITGAEDNFGTATGDLKNGAITDDQTPILKGTVTGGDSVTVYYRLTGTSGAWIPGGAATVTGDSWSWEAGSNIAAGKYDFEARNGDVSSAQFVLELVESSNIGTKTTIVDAWDDVGTTGKLASGAITDDFKPTLRGRGEANSIVYIDADHPLLTTPRKYSAKVNASGNWEFTPTSNLTTGSWSFQVKKDANATPGTAFKLILEGAGAAGPDIEKAHDDFGTKKDLISGETTDDLTPTLSGTGTANTTITLRTTLNGKNTNYNVEVNDEGEWNWTPKKDLAEGDWTFKVKKEGGTKWESAFDLTLKSGGSNSGIIDFEHPPEDFPVVIADLKYYDEYIIFLSYYPNLAKIVEIDSGPLNFGSKVLEFTPRLSNHSFGIATSYTPDLIPKPNTKKITSFNFQVYNPTGSDLQLIIDSHTGAKNQYSGRFTFTIPAGKSVNISELSFINVDFKVGLTELVFHAPINGKENIFWIDNINYGFASRDTSSQFTAEDDDTVHTLAAIDDLTSSAIIGHEGQTDELYLTGHDQLLDLSAHSAQIQSVEVFDISGDGDNTLVVDINSLLQHGEKNLFIDDGKTQLLVRGDAGDTVQLKDILPEGSDVSEWVHQDGTVTVAGVEYNVYSHGDNAELLIQQGVKTELV</sequence>
<accession>A0ABU8PR85</accession>
<feature type="domain" description="Bacterial Ig-like" evidence="1">
    <location>
        <begin position="114"/>
        <end position="183"/>
    </location>
</feature>
<dbReference type="InterPro" id="IPR013783">
    <property type="entry name" value="Ig-like_fold"/>
</dbReference>
<organism evidence="2 3">
    <name type="scientific">Pantoea nemavictus</name>
    <dbReference type="NCBI Taxonomy" id="2726955"/>
    <lineage>
        <taxon>Bacteria</taxon>
        <taxon>Pseudomonadati</taxon>
        <taxon>Pseudomonadota</taxon>
        <taxon>Gammaproteobacteria</taxon>
        <taxon>Enterobacterales</taxon>
        <taxon>Erwiniaceae</taxon>
        <taxon>Pantoea</taxon>
    </lineage>
</organism>
<keyword evidence="3" id="KW-1185">Reference proteome</keyword>
<feature type="domain" description="Bacterial Ig-like" evidence="1">
    <location>
        <begin position="443"/>
        <end position="504"/>
    </location>
</feature>
<dbReference type="Proteomes" id="UP001362100">
    <property type="component" value="Unassembled WGS sequence"/>
</dbReference>
<dbReference type="InterPro" id="IPR044016">
    <property type="entry name" value="Big_13"/>
</dbReference>
<dbReference type="EMBL" id="JBBGZW010000001">
    <property type="protein sequence ID" value="MEJ5044655.1"/>
    <property type="molecule type" value="Genomic_DNA"/>
</dbReference>
<comment type="caution">
    <text evidence="2">The sequence shown here is derived from an EMBL/GenBank/DDBJ whole genome shotgun (WGS) entry which is preliminary data.</text>
</comment>
<dbReference type="Gene3D" id="2.60.40.10">
    <property type="entry name" value="Immunoglobulins"/>
    <property type="match status" value="5"/>
</dbReference>
<evidence type="ECO:0000313" key="2">
    <source>
        <dbReference type="EMBL" id="MEJ5044655.1"/>
    </source>
</evidence>
<protein>
    <submittedName>
        <fullName evidence="2">Ig-like domain-containing protein</fullName>
    </submittedName>
</protein>
<proteinExistence type="predicted"/>
<dbReference type="Pfam" id="PF19077">
    <property type="entry name" value="Big_13"/>
    <property type="match status" value="4"/>
</dbReference>
<name>A0ABU8PR85_9GAMM</name>
<evidence type="ECO:0000313" key="3">
    <source>
        <dbReference type="Proteomes" id="UP001362100"/>
    </source>
</evidence>
<dbReference type="RefSeq" id="WP_191322096.1">
    <property type="nucleotide sequence ID" value="NZ_JACAWY010000001.1"/>
</dbReference>